<evidence type="ECO:0000259" key="11">
    <source>
        <dbReference type="PROSITE" id="PS50011"/>
    </source>
</evidence>
<keyword evidence="4" id="KW-0547">Nucleotide-binding</keyword>
<dbReference type="AlphaFoldDB" id="A0A366DH73"/>
<evidence type="ECO:0000313" key="12">
    <source>
        <dbReference type="EMBL" id="RBO88869.1"/>
    </source>
</evidence>
<feature type="domain" description="Protein kinase" evidence="11">
    <location>
        <begin position="12"/>
        <end position="279"/>
    </location>
</feature>
<accession>A0A366DH73</accession>
<dbReference type="PROSITE" id="PS00108">
    <property type="entry name" value="PROTEIN_KINASE_ST"/>
    <property type="match status" value="1"/>
</dbReference>
<comment type="caution">
    <text evidence="12">The sequence shown here is derived from an EMBL/GenBank/DDBJ whole genome shotgun (WGS) entry which is preliminary data.</text>
</comment>
<name>A0A366DH73_9NOCA</name>
<dbReference type="InterPro" id="IPR000719">
    <property type="entry name" value="Prot_kinase_dom"/>
</dbReference>
<dbReference type="InterPro" id="IPR008271">
    <property type="entry name" value="Ser/Thr_kinase_AS"/>
</dbReference>
<dbReference type="FunFam" id="1.10.510.10:FF:000021">
    <property type="entry name" value="Serine/threonine protein kinase"/>
    <property type="match status" value="1"/>
</dbReference>
<evidence type="ECO:0000256" key="10">
    <source>
        <dbReference type="SAM" id="Phobius"/>
    </source>
</evidence>
<dbReference type="EMBL" id="QNRE01000008">
    <property type="protein sequence ID" value="RBO88869.1"/>
    <property type="molecule type" value="Genomic_DNA"/>
</dbReference>
<evidence type="ECO:0000256" key="6">
    <source>
        <dbReference type="ARBA" id="ARBA00022840"/>
    </source>
</evidence>
<keyword evidence="10" id="KW-0472">Membrane</keyword>
<dbReference type="InterPro" id="IPR011009">
    <property type="entry name" value="Kinase-like_dom_sf"/>
</dbReference>
<dbReference type="Gene3D" id="1.10.510.10">
    <property type="entry name" value="Transferase(Phosphotransferase) domain 1"/>
    <property type="match status" value="1"/>
</dbReference>
<evidence type="ECO:0000256" key="5">
    <source>
        <dbReference type="ARBA" id="ARBA00022777"/>
    </source>
</evidence>
<keyword evidence="10" id="KW-0812">Transmembrane</keyword>
<keyword evidence="6" id="KW-0067">ATP-binding</keyword>
<dbReference type="Gene3D" id="3.30.200.20">
    <property type="entry name" value="Phosphorylase Kinase, domain 1"/>
    <property type="match status" value="1"/>
</dbReference>
<keyword evidence="10" id="KW-1133">Transmembrane helix</keyword>
<comment type="catalytic activity">
    <reaction evidence="8">
        <text>L-seryl-[protein] + ATP = O-phospho-L-seryl-[protein] + ADP + H(+)</text>
        <dbReference type="Rhea" id="RHEA:17989"/>
        <dbReference type="Rhea" id="RHEA-COMP:9863"/>
        <dbReference type="Rhea" id="RHEA-COMP:11604"/>
        <dbReference type="ChEBI" id="CHEBI:15378"/>
        <dbReference type="ChEBI" id="CHEBI:29999"/>
        <dbReference type="ChEBI" id="CHEBI:30616"/>
        <dbReference type="ChEBI" id="CHEBI:83421"/>
        <dbReference type="ChEBI" id="CHEBI:456216"/>
        <dbReference type="EC" id="2.7.11.1"/>
    </reaction>
</comment>
<evidence type="ECO:0000256" key="2">
    <source>
        <dbReference type="ARBA" id="ARBA00022527"/>
    </source>
</evidence>
<keyword evidence="5 12" id="KW-0418">Kinase</keyword>
<dbReference type="PANTHER" id="PTHR43289">
    <property type="entry name" value="MITOGEN-ACTIVATED PROTEIN KINASE KINASE KINASE 20-RELATED"/>
    <property type="match status" value="1"/>
</dbReference>
<dbReference type="CDD" id="cd14014">
    <property type="entry name" value="STKc_PknB_like"/>
    <property type="match status" value="1"/>
</dbReference>
<dbReference type="GO" id="GO:0045717">
    <property type="term" value="P:negative regulation of fatty acid biosynthetic process"/>
    <property type="evidence" value="ECO:0007669"/>
    <property type="project" value="UniProtKB-ARBA"/>
</dbReference>
<dbReference type="RefSeq" id="WP_067507312.1">
    <property type="nucleotide sequence ID" value="NZ_QNRE01000008.1"/>
</dbReference>
<organism evidence="12 13">
    <name type="scientific">Nocardia puris</name>
    <dbReference type="NCBI Taxonomy" id="208602"/>
    <lineage>
        <taxon>Bacteria</taxon>
        <taxon>Bacillati</taxon>
        <taxon>Actinomycetota</taxon>
        <taxon>Actinomycetes</taxon>
        <taxon>Mycobacteriales</taxon>
        <taxon>Nocardiaceae</taxon>
        <taxon>Nocardia</taxon>
    </lineage>
</organism>
<proteinExistence type="predicted"/>
<keyword evidence="13" id="KW-1185">Reference proteome</keyword>
<dbReference type="SMART" id="SM00220">
    <property type="entry name" value="S_TKc"/>
    <property type="match status" value="1"/>
</dbReference>
<dbReference type="STRING" id="1210090.GCA_001613185_02122"/>
<dbReference type="GO" id="GO:0004674">
    <property type="term" value="F:protein serine/threonine kinase activity"/>
    <property type="evidence" value="ECO:0007669"/>
    <property type="project" value="UniProtKB-KW"/>
</dbReference>
<evidence type="ECO:0000256" key="3">
    <source>
        <dbReference type="ARBA" id="ARBA00022679"/>
    </source>
</evidence>
<evidence type="ECO:0000313" key="13">
    <source>
        <dbReference type="Proteomes" id="UP000252586"/>
    </source>
</evidence>
<keyword evidence="3" id="KW-0808">Transferase</keyword>
<feature type="transmembrane region" description="Helical" evidence="10">
    <location>
        <begin position="375"/>
        <end position="396"/>
    </location>
</feature>
<evidence type="ECO:0000256" key="8">
    <source>
        <dbReference type="ARBA" id="ARBA00048679"/>
    </source>
</evidence>
<dbReference type="EC" id="2.7.11.1" evidence="1"/>
<evidence type="ECO:0000256" key="9">
    <source>
        <dbReference type="SAM" id="MobiDB-lite"/>
    </source>
</evidence>
<dbReference type="SUPFAM" id="SSF56112">
    <property type="entry name" value="Protein kinase-like (PK-like)"/>
    <property type="match status" value="1"/>
</dbReference>
<evidence type="ECO:0000256" key="4">
    <source>
        <dbReference type="ARBA" id="ARBA00022741"/>
    </source>
</evidence>
<feature type="region of interest" description="Disordered" evidence="9">
    <location>
        <begin position="298"/>
        <end position="370"/>
    </location>
</feature>
<protein>
    <recommendedName>
        <fullName evidence="1">non-specific serine/threonine protein kinase</fullName>
        <ecNumber evidence="1">2.7.11.1</ecNumber>
    </recommendedName>
</protein>
<dbReference type="Pfam" id="PF00069">
    <property type="entry name" value="Pkinase"/>
    <property type="match status" value="1"/>
</dbReference>
<comment type="catalytic activity">
    <reaction evidence="7">
        <text>L-threonyl-[protein] + ATP = O-phospho-L-threonyl-[protein] + ADP + H(+)</text>
        <dbReference type="Rhea" id="RHEA:46608"/>
        <dbReference type="Rhea" id="RHEA-COMP:11060"/>
        <dbReference type="Rhea" id="RHEA-COMP:11605"/>
        <dbReference type="ChEBI" id="CHEBI:15378"/>
        <dbReference type="ChEBI" id="CHEBI:30013"/>
        <dbReference type="ChEBI" id="CHEBI:30616"/>
        <dbReference type="ChEBI" id="CHEBI:61977"/>
        <dbReference type="ChEBI" id="CHEBI:456216"/>
        <dbReference type="EC" id="2.7.11.1"/>
    </reaction>
</comment>
<keyword evidence="2" id="KW-0723">Serine/threonine-protein kinase</keyword>
<evidence type="ECO:0000256" key="7">
    <source>
        <dbReference type="ARBA" id="ARBA00047899"/>
    </source>
</evidence>
<gene>
    <name evidence="12" type="ORF">DFR74_10894</name>
</gene>
<feature type="compositionally biased region" description="Polar residues" evidence="9">
    <location>
        <begin position="334"/>
        <end position="343"/>
    </location>
</feature>
<feature type="compositionally biased region" description="Polar residues" evidence="9">
    <location>
        <begin position="312"/>
        <end position="323"/>
    </location>
</feature>
<dbReference type="OrthoDB" id="9762169at2"/>
<dbReference type="Gene3D" id="3.40.50.1980">
    <property type="entry name" value="Nitrogenase molybdenum iron protein domain"/>
    <property type="match status" value="1"/>
</dbReference>
<dbReference type="PROSITE" id="PS50011">
    <property type="entry name" value="PROTEIN_KINASE_DOM"/>
    <property type="match status" value="1"/>
</dbReference>
<dbReference type="PANTHER" id="PTHR43289:SF6">
    <property type="entry name" value="SERINE_THREONINE-PROTEIN KINASE NEKL-3"/>
    <property type="match status" value="1"/>
</dbReference>
<dbReference type="GO" id="GO:0005524">
    <property type="term" value="F:ATP binding"/>
    <property type="evidence" value="ECO:0007669"/>
    <property type="project" value="UniProtKB-KW"/>
</dbReference>
<sequence>MALRPGAIVGGYRVIQVLGAGGMGTVYLAQNPILPRRDALKVLSAELSTDDEFRARFEREANLAAGLDHPNIVTVYNRGEEDGKLWIAMQYIDGTDASKEAKKGPSVMTPQRALRIIAEVGKGLDYAHRRGLLHRDVKPANFLLSAPDEGDEERVLLTDFGVAKSSEDGQDLTATGNFMATVAYASPEQLMGERLDHRSDLYSLGCSFYRLLTDQNPYPSTMPAVVMMGHLHEPPPKLSAARAGLPPALDGVLEKVLAKDPADRYNSCREFVQDAQAVLYGAQFHAPGPAHMTDPRHPTQGGYTTDSRHQTHSGYTTGPTHQMSGGYGTDPRHQVTSYPTEPRTSALGFGAPPDQSTVETARNGRDTGRSKRRKLLIPAIVGLVVVTAVAAGTFFLTRPSGDSGGGGADLAQVRADNPQFDGKTLTAFNFGNGTLSVVLTPSDQSKFLQNIGFTYNTEFKAVGEEKSPRQLSANSYSADVETDVVLVFRTDSAAGNGGLGGLPRTILNSKAKIVVIDELSTVQAFQVWTDQSERVLIDTMVPVIAKVVTQ</sequence>
<dbReference type="FunFam" id="3.30.200.20:FF:000035">
    <property type="entry name" value="Serine/threonine protein kinase Stk1"/>
    <property type="match status" value="1"/>
</dbReference>
<reference evidence="12 13" key="1">
    <citation type="submission" date="2018-06" db="EMBL/GenBank/DDBJ databases">
        <title>Genomic Encyclopedia of Type Strains, Phase IV (KMG-IV): sequencing the most valuable type-strain genomes for metagenomic binning, comparative biology and taxonomic classification.</title>
        <authorList>
            <person name="Goeker M."/>
        </authorList>
    </citation>
    <scope>NUCLEOTIDE SEQUENCE [LARGE SCALE GENOMIC DNA]</scope>
    <source>
        <strain evidence="12 13">DSM 44599</strain>
    </source>
</reference>
<dbReference type="Proteomes" id="UP000252586">
    <property type="component" value="Unassembled WGS sequence"/>
</dbReference>
<evidence type="ECO:0000256" key="1">
    <source>
        <dbReference type="ARBA" id="ARBA00012513"/>
    </source>
</evidence>